<dbReference type="AlphaFoldDB" id="A0A6S7EEI6"/>
<proteinExistence type="predicted"/>
<evidence type="ECO:0000313" key="1">
    <source>
        <dbReference type="EMBL" id="CAB3906732.1"/>
    </source>
</evidence>
<gene>
    <name evidence="1" type="ORF">LMG26788_04572</name>
</gene>
<dbReference type="Proteomes" id="UP000494203">
    <property type="component" value="Unassembled WGS sequence"/>
</dbReference>
<keyword evidence="2" id="KW-1185">Reference proteome</keyword>
<evidence type="ECO:0000313" key="2">
    <source>
        <dbReference type="Proteomes" id="UP000494203"/>
    </source>
</evidence>
<organism evidence="1 2">
    <name type="scientific">Achromobacter pulmonis</name>
    <dbReference type="NCBI Taxonomy" id="1389932"/>
    <lineage>
        <taxon>Bacteria</taxon>
        <taxon>Pseudomonadati</taxon>
        <taxon>Pseudomonadota</taxon>
        <taxon>Betaproteobacteria</taxon>
        <taxon>Burkholderiales</taxon>
        <taxon>Alcaligenaceae</taxon>
        <taxon>Achromobacter</taxon>
    </lineage>
</organism>
<evidence type="ECO:0008006" key="3">
    <source>
        <dbReference type="Google" id="ProtNLM"/>
    </source>
</evidence>
<sequence length="145" mass="14694">MSAPIRPPRTRNALSVRVVLWLAFLAVLLRAAVPQGYMPDARALHDGRIEVTFCSAAGDLSSLQLALSPAGRHDAGSGSHSGADTGAQCPFGLLAHLTPAPAPFLAPLALAAAGPALLRAPVPLALPVQPAQGPPLGSRAPPRAA</sequence>
<dbReference type="InterPro" id="IPR021333">
    <property type="entry name" value="DUF2946"/>
</dbReference>
<dbReference type="Pfam" id="PF11162">
    <property type="entry name" value="DUF2946"/>
    <property type="match status" value="1"/>
</dbReference>
<dbReference type="RefSeq" id="WP_175141704.1">
    <property type="nucleotide sequence ID" value="NZ_CADIKZ010000014.1"/>
</dbReference>
<reference evidence="1 2" key="1">
    <citation type="submission" date="2020-04" db="EMBL/GenBank/DDBJ databases">
        <authorList>
            <person name="De Canck E."/>
        </authorList>
    </citation>
    <scope>NUCLEOTIDE SEQUENCE [LARGE SCALE GENOMIC DNA]</scope>
    <source>
        <strain evidence="1 2">LMG 26788</strain>
    </source>
</reference>
<accession>A0A6S7EEI6</accession>
<name>A0A6S7EEI6_9BURK</name>
<dbReference type="EMBL" id="CADIKZ010000014">
    <property type="protein sequence ID" value="CAB3906732.1"/>
    <property type="molecule type" value="Genomic_DNA"/>
</dbReference>
<protein>
    <recommendedName>
        <fullName evidence="3">DUF2946 domain-containing protein</fullName>
    </recommendedName>
</protein>